<dbReference type="EMBL" id="JAGEMI010000001">
    <property type="protein sequence ID" value="MBO1862073.1"/>
    <property type="molecule type" value="Genomic_DNA"/>
</dbReference>
<evidence type="ECO:0000259" key="1">
    <source>
        <dbReference type="Pfam" id="PF25371"/>
    </source>
</evidence>
<organism evidence="2">
    <name type="scientific">Bradyrhizobium barranii subsp. barranii</name>
    <dbReference type="NCBI Taxonomy" id="2823807"/>
    <lineage>
        <taxon>Bacteria</taxon>
        <taxon>Pseudomonadati</taxon>
        <taxon>Pseudomonadota</taxon>
        <taxon>Alphaproteobacteria</taxon>
        <taxon>Hyphomicrobiales</taxon>
        <taxon>Nitrobacteraceae</taxon>
        <taxon>Bradyrhizobium</taxon>
        <taxon>Bradyrhizobium barranii</taxon>
    </lineage>
</organism>
<gene>
    <name evidence="3" type="ORF">J4G43_012250</name>
    <name evidence="2" type="ORF">J4G43_14385</name>
</gene>
<name>A0A939S312_9BRAD</name>
<dbReference type="AlphaFoldDB" id="A0A939S312"/>
<evidence type="ECO:0000313" key="4">
    <source>
        <dbReference type="Proteomes" id="UP000664702"/>
    </source>
</evidence>
<feature type="domain" description="DUF7884" evidence="1">
    <location>
        <begin position="15"/>
        <end position="78"/>
    </location>
</feature>
<accession>A0A939S312</accession>
<dbReference type="InterPro" id="IPR057206">
    <property type="entry name" value="DUF7884"/>
</dbReference>
<protein>
    <recommendedName>
        <fullName evidence="1">DUF7884 domain-containing protein</fullName>
    </recommendedName>
</protein>
<reference evidence="2" key="1">
    <citation type="submission" date="2021-03" db="EMBL/GenBank/DDBJ databases">
        <title>Whole Genome Sequence of Bradyrhizobium sp. Strain 144S4.</title>
        <authorList>
            <person name="Bromfield E.S.P."/>
            <person name="Cloutier S."/>
        </authorList>
    </citation>
    <scope>NUCLEOTIDE SEQUENCE [LARGE SCALE GENOMIC DNA]</scope>
    <source>
        <strain evidence="2">144S4</strain>
    </source>
</reference>
<evidence type="ECO:0000313" key="3">
    <source>
        <dbReference type="EMBL" id="UEM14933.1"/>
    </source>
</evidence>
<dbReference type="EMBL" id="CP086136">
    <property type="protein sequence ID" value="UEM14933.1"/>
    <property type="molecule type" value="Genomic_DNA"/>
</dbReference>
<dbReference type="RefSeq" id="WP_208084946.1">
    <property type="nucleotide sequence ID" value="NZ_CP086136.1"/>
</dbReference>
<reference evidence="3 4" key="2">
    <citation type="journal article" date="2022" name="Int. J. Syst. Evol. Microbiol.">
        <title>Strains of Bradyrhizobium barranii sp. nov. associated with legumes native to Canada are symbionts of soybeans and belong to different subspecies (subsp. barranii subsp. nov. and subsp. apii subsp. nov.) and symbiovars (sv. glycinearum and sv. septentrionale).</title>
        <authorList>
            <person name="Bromfield E.S.P."/>
            <person name="Cloutier S."/>
            <person name="Wasai-Hara S."/>
            <person name="Minamisawa K."/>
        </authorList>
    </citation>
    <scope>NUCLEOTIDE SEQUENCE [LARGE SCALE GENOMIC DNA]</scope>
    <source>
        <strain evidence="3 4">144S4</strain>
    </source>
</reference>
<dbReference type="KEGG" id="bban:J4G43_012250"/>
<sequence>MRLLSDLLRRFIRQGTLRVRDAEGTVHVFGECQPGPEVAIRLHDRKLYYKLFINPELYAAEAYMDGKLTLEDSNEIQDFLLLFSVNRAGLYSYSSQKLMRRVWRGLRR</sequence>
<evidence type="ECO:0000313" key="2">
    <source>
        <dbReference type="EMBL" id="MBO1862073.1"/>
    </source>
</evidence>
<proteinExistence type="predicted"/>
<dbReference type="Pfam" id="PF25371">
    <property type="entry name" value="DUF7884"/>
    <property type="match status" value="1"/>
</dbReference>
<dbReference type="Proteomes" id="UP000664702">
    <property type="component" value="Chromosome"/>
</dbReference>